<evidence type="ECO:0000313" key="1">
    <source>
        <dbReference type="EMBL" id="KCW90125.1"/>
    </source>
</evidence>
<sequence length="83" mass="9544">MPEYSTSHCKNAFTLLLSCVNTTEHHLRKERTSNPTCCCSYGTPLHEYRRWHCYIYSLASVFALKIIRHVSTISSISSAPHQK</sequence>
<reference evidence="1" key="1">
    <citation type="submission" date="2013-07" db="EMBL/GenBank/DDBJ databases">
        <title>The genome of Eucalyptus grandis.</title>
        <authorList>
            <person name="Schmutz J."/>
            <person name="Hayes R."/>
            <person name="Myburg A."/>
            <person name="Tuskan G."/>
            <person name="Grattapaglia D."/>
            <person name="Rokhsar D.S."/>
        </authorList>
    </citation>
    <scope>NUCLEOTIDE SEQUENCE</scope>
    <source>
        <tissue evidence="1">Leaf extractions</tissue>
    </source>
</reference>
<accession>A0A059DIQ7</accession>
<gene>
    <name evidence="1" type="ORF">EUGRSUZ_A02315</name>
</gene>
<dbReference type="Gramene" id="KCW90125">
    <property type="protein sequence ID" value="KCW90125"/>
    <property type="gene ID" value="EUGRSUZ_A02315"/>
</dbReference>
<dbReference type="EMBL" id="KK198753">
    <property type="protein sequence ID" value="KCW90125.1"/>
    <property type="molecule type" value="Genomic_DNA"/>
</dbReference>
<organism evidence="1">
    <name type="scientific">Eucalyptus grandis</name>
    <name type="common">Flooded gum</name>
    <dbReference type="NCBI Taxonomy" id="71139"/>
    <lineage>
        <taxon>Eukaryota</taxon>
        <taxon>Viridiplantae</taxon>
        <taxon>Streptophyta</taxon>
        <taxon>Embryophyta</taxon>
        <taxon>Tracheophyta</taxon>
        <taxon>Spermatophyta</taxon>
        <taxon>Magnoliopsida</taxon>
        <taxon>eudicotyledons</taxon>
        <taxon>Gunneridae</taxon>
        <taxon>Pentapetalae</taxon>
        <taxon>rosids</taxon>
        <taxon>malvids</taxon>
        <taxon>Myrtales</taxon>
        <taxon>Myrtaceae</taxon>
        <taxon>Myrtoideae</taxon>
        <taxon>Eucalypteae</taxon>
        <taxon>Eucalyptus</taxon>
    </lineage>
</organism>
<name>A0A059DIQ7_EUCGR</name>
<dbReference type="AlphaFoldDB" id="A0A059DIQ7"/>
<dbReference type="InParanoid" id="A0A059DIQ7"/>
<proteinExistence type="predicted"/>
<protein>
    <submittedName>
        <fullName evidence="1">Uncharacterized protein</fullName>
    </submittedName>
</protein>